<organism evidence="3 4">
    <name type="scientific">Cercophora samala</name>
    <dbReference type="NCBI Taxonomy" id="330535"/>
    <lineage>
        <taxon>Eukaryota</taxon>
        <taxon>Fungi</taxon>
        <taxon>Dikarya</taxon>
        <taxon>Ascomycota</taxon>
        <taxon>Pezizomycotina</taxon>
        <taxon>Sordariomycetes</taxon>
        <taxon>Sordariomycetidae</taxon>
        <taxon>Sordariales</taxon>
        <taxon>Lasiosphaeriaceae</taxon>
        <taxon>Cercophora</taxon>
    </lineage>
</organism>
<dbReference type="AlphaFoldDB" id="A0AA40D801"/>
<keyword evidence="2" id="KW-0472">Membrane</keyword>
<evidence type="ECO:0000313" key="3">
    <source>
        <dbReference type="EMBL" id="KAK0666726.1"/>
    </source>
</evidence>
<evidence type="ECO:0000256" key="2">
    <source>
        <dbReference type="SAM" id="Phobius"/>
    </source>
</evidence>
<feature type="transmembrane region" description="Helical" evidence="2">
    <location>
        <begin position="6"/>
        <end position="31"/>
    </location>
</feature>
<sequence>MSDFNTSIIVAVTGSAILLFGIMCWCCVVAYRKKQELSYESRRLPFHNTRGPSNNSLTDTETELSDGVSSILSRDAGGESEIAAPRRAHLSMRAGGLNMEISWGVNNPSASASISVNTYREQQVPADIVSIVENTSRGTPPPPNELHPPQPSNN</sequence>
<protein>
    <submittedName>
        <fullName evidence="3">Uncharacterized protein</fullName>
    </submittedName>
</protein>
<gene>
    <name evidence="3" type="ORF">QBC41DRAFT_338867</name>
</gene>
<dbReference type="EMBL" id="JAULSY010000083">
    <property type="protein sequence ID" value="KAK0666726.1"/>
    <property type="molecule type" value="Genomic_DNA"/>
</dbReference>
<evidence type="ECO:0000256" key="1">
    <source>
        <dbReference type="SAM" id="MobiDB-lite"/>
    </source>
</evidence>
<feature type="region of interest" description="Disordered" evidence="1">
    <location>
        <begin position="48"/>
        <end position="85"/>
    </location>
</feature>
<feature type="compositionally biased region" description="Polar residues" evidence="1">
    <location>
        <begin position="50"/>
        <end position="59"/>
    </location>
</feature>
<feature type="compositionally biased region" description="Pro residues" evidence="1">
    <location>
        <begin position="139"/>
        <end position="154"/>
    </location>
</feature>
<evidence type="ECO:0000313" key="4">
    <source>
        <dbReference type="Proteomes" id="UP001174997"/>
    </source>
</evidence>
<keyword evidence="2" id="KW-1133">Transmembrane helix</keyword>
<keyword evidence="2" id="KW-0812">Transmembrane</keyword>
<comment type="caution">
    <text evidence="3">The sequence shown here is derived from an EMBL/GenBank/DDBJ whole genome shotgun (WGS) entry which is preliminary data.</text>
</comment>
<reference evidence="3" key="1">
    <citation type="submission" date="2023-06" db="EMBL/GenBank/DDBJ databases">
        <title>Genome-scale phylogeny and comparative genomics of the fungal order Sordariales.</title>
        <authorList>
            <consortium name="Lawrence Berkeley National Laboratory"/>
            <person name="Hensen N."/>
            <person name="Bonometti L."/>
            <person name="Westerberg I."/>
            <person name="Brannstrom I.O."/>
            <person name="Guillou S."/>
            <person name="Cros-Aarteil S."/>
            <person name="Calhoun S."/>
            <person name="Haridas S."/>
            <person name="Kuo A."/>
            <person name="Mondo S."/>
            <person name="Pangilinan J."/>
            <person name="Riley R."/>
            <person name="Labutti K."/>
            <person name="Andreopoulos B."/>
            <person name="Lipzen A."/>
            <person name="Chen C."/>
            <person name="Yanf M."/>
            <person name="Daum C."/>
            <person name="Ng V."/>
            <person name="Clum A."/>
            <person name="Steindorff A."/>
            <person name="Ohm R."/>
            <person name="Martin F."/>
            <person name="Silar P."/>
            <person name="Natvig D."/>
            <person name="Lalanne C."/>
            <person name="Gautier V."/>
            <person name="Ament-Velasquez S.L."/>
            <person name="Kruys A."/>
            <person name="Hutchinson M.I."/>
            <person name="Powell A.J."/>
            <person name="Barry K."/>
            <person name="Miller A.N."/>
            <person name="Grigoriev I.V."/>
            <person name="Debuchy R."/>
            <person name="Gladieux P."/>
            <person name="Thoren M.H."/>
            <person name="Johannesson H."/>
        </authorList>
    </citation>
    <scope>NUCLEOTIDE SEQUENCE</scope>
    <source>
        <strain evidence="3">CBS 307.81</strain>
    </source>
</reference>
<proteinExistence type="predicted"/>
<keyword evidence="4" id="KW-1185">Reference proteome</keyword>
<name>A0AA40D801_9PEZI</name>
<feature type="region of interest" description="Disordered" evidence="1">
    <location>
        <begin position="133"/>
        <end position="154"/>
    </location>
</feature>
<accession>A0AA40D801</accession>
<dbReference type="Proteomes" id="UP001174997">
    <property type="component" value="Unassembled WGS sequence"/>
</dbReference>